<name>A0ABP8YF07_9ACTN</name>
<evidence type="ECO:0000313" key="1">
    <source>
        <dbReference type="EMBL" id="GAA4728381.1"/>
    </source>
</evidence>
<comment type="caution">
    <text evidence="1">The sequence shown here is derived from an EMBL/GenBank/DDBJ whole genome shotgun (WGS) entry which is preliminary data.</text>
</comment>
<dbReference type="EMBL" id="BAABKN010000006">
    <property type="protein sequence ID" value="GAA4728381.1"/>
    <property type="molecule type" value="Genomic_DNA"/>
</dbReference>
<evidence type="ECO:0000313" key="2">
    <source>
        <dbReference type="Proteomes" id="UP001499882"/>
    </source>
</evidence>
<reference evidence="2" key="1">
    <citation type="journal article" date="2019" name="Int. J. Syst. Evol. Microbiol.">
        <title>The Global Catalogue of Microorganisms (GCM) 10K type strain sequencing project: providing services to taxonomists for standard genome sequencing and annotation.</title>
        <authorList>
            <consortium name="The Broad Institute Genomics Platform"/>
            <consortium name="The Broad Institute Genome Sequencing Center for Infectious Disease"/>
            <person name="Wu L."/>
            <person name="Ma J."/>
        </authorList>
    </citation>
    <scope>NUCLEOTIDE SEQUENCE [LARGE SCALE GENOMIC DNA]</scope>
    <source>
        <strain evidence="2">JCM 18532</strain>
    </source>
</reference>
<protein>
    <submittedName>
        <fullName evidence="1">Uncharacterized protein</fullName>
    </submittedName>
</protein>
<accession>A0ABP8YF07</accession>
<proteinExistence type="predicted"/>
<dbReference type="Proteomes" id="UP001499882">
    <property type="component" value="Unassembled WGS sequence"/>
</dbReference>
<keyword evidence="2" id="KW-1185">Reference proteome</keyword>
<gene>
    <name evidence="1" type="ORF">GCM10023350_09350</name>
</gene>
<organism evidence="1 2">
    <name type="scientific">Nocardioides endophyticus</name>
    <dbReference type="NCBI Taxonomy" id="1353775"/>
    <lineage>
        <taxon>Bacteria</taxon>
        <taxon>Bacillati</taxon>
        <taxon>Actinomycetota</taxon>
        <taxon>Actinomycetes</taxon>
        <taxon>Propionibacteriales</taxon>
        <taxon>Nocardioidaceae</taxon>
        <taxon>Nocardioides</taxon>
    </lineage>
</organism>
<sequence length="237" mass="25669">MILEELLDLCEVSLATSTDSAVLAVIHSWFVQTIDTVRGALIVHDAGLASTTSPLVRAAIEYAVGMHWLRQVWDAGLGGLHNSHQRWAKNLKRALATAEEQDLYPDDPKWPAAWAELIAEIEARPPAPQVKGGGNIAERFEVTELAHVYVAWLSETSLSHATQASATPYLEQIDGAYKLSRTPHASRGESLEGRCFVALDIALHAIAEALNSDPLRTTLTDIEDRFAAASVVGLEGA</sequence>